<keyword evidence="2" id="KW-0963">Cytoplasm</keyword>
<evidence type="ECO:0000256" key="8">
    <source>
        <dbReference type="SAM" id="Coils"/>
    </source>
</evidence>
<dbReference type="PIRSF" id="PIRSF015614">
    <property type="entry name" value="TRAF"/>
    <property type="match status" value="1"/>
</dbReference>
<dbReference type="GO" id="GO:0007165">
    <property type="term" value="P:signal transduction"/>
    <property type="evidence" value="ECO:0007669"/>
    <property type="project" value="InterPro"/>
</dbReference>
<dbReference type="InterPro" id="IPR008974">
    <property type="entry name" value="TRAF-like"/>
</dbReference>
<keyword evidence="6 7" id="KW-0862">Zinc</keyword>
<dbReference type="AlphaFoldDB" id="A0A1X7TIG6"/>
<dbReference type="InterPro" id="IPR018957">
    <property type="entry name" value="Znf_C3HC4_RING-type"/>
</dbReference>
<dbReference type="Proteomes" id="UP000007879">
    <property type="component" value="Unassembled WGS sequence"/>
</dbReference>
<feature type="zinc finger region" description="TRAF-type" evidence="7">
    <location>
        <begin position="108"/>
        <end position="156"/>
    </location>
</feature>
<dbReference type="PROSITE" id="PS50144">
    <property type="entry name" value="MATH"/>
    <property type="match status" value="1"/>
</dbReference>
<dbReference type="Gene3D" id="3.30.40.10">
    <property type="entry name" value="Zinc/RING finger domain, C3HC4 (zinc finger)"/>
    <property type="match status" value="3"/>
</dbReference>
<keyword evidence="13" id="KW-1185">Reference proteome</keyword>
<accession>A0A1X7TIG6</accession>
<proteinExistence type="predicted"/>
<feature type="domain" description="TRAF-type" evidence="11">
    <location>
        <begin position="161"/>
        <end position="217"/>
    </location>
</feature>
<evidence type="ECO:0000256" key="3">
    <source>
        <dbReference type="ARBA" id="ARBA00022723"/>
    </source>
</evidence>
<dbReference type="Pfam" id="PF21355">
    <property type="entry name" value="TRAF-mep_MATH"/>
    <property type="match status" value="1"/>
</dbReference>
<evidence type="ECO:0000256" key="7">
    <source>
        <dbReference type="PROSITE-ProRule" id="PRU00207"/>
    </source>
</evidence>
<dbReference type="OrthoDB" id="5574452at2759"/>
<feature type="coiled-coil region" evidence="8">
    <location>
        <begin position="229"/>
        <end position="263"/>
    </location>
</feature>
<organism evidence="12">
    <name type="scientific">Amphimedon queenslandica</name>
    <name type="common">Sponge</name>
    <dbReference type="NCBI Taxonomy" id="400682"/>
    <lineage>
        <taxon>Eukaryota</taxon>
        <taxon>Metazoa</taxon>
        <taxon>Porifera</taxon>
        <taxon>Demospongiae</taxon>
        <taxon>Heteroscleromorpha</taxon>
        <taxon>Haplosclerida</taxon>
        <taxon>Niphatidae</taxon>
        <taxon>Amphimedon</taxon>
    </lineage>
</organism>
<dbReference type="GO" id="GO:0008270">
    <property type="term" value="F:zinc ion binding"/>
    <property type="evidence" value="ECO:0007669"/>
    <property type="project" value="UniProtKB-KW"/>
</dbReference>
<dbReference type="Gene3D" id="2.60.210.10">
    <property type="entry name" value="Apoptosis, Tumor Necrosis Factor Receptor Associated Protein 2, Chain A"/>
    <property type="match status" value="1"/>
</dbReference>
<evidence type="ECO:0000256" key="2">
    <source>
        <dbReference type="ARBA" id="ARBA00022490"/>
    </source>
</evidence>
<evidence type="ECO:0000256" key="5">
    <source>
        <dbReference type="ARBA" id="ARBA00022771"/>
    </source>
</evidence>
<dbReference type="EnsemblMetazoa" id="Aqu2.1.14594_001">
    <property type="protein sequence ID" value="Aqu2.1.14594_001"/>
    <property type="gene ID" value="Aqu2.1.14594"/>
</dbReference>
<feature type="zinc finger region" description="TRAF-type" evidence="7">
    <location>
        <begin position="161"/>
        <end position="217"/>
    </location>
</feature>
<evidence type="ECO:0000259" key="10">
    <source>
        <dbReference type="PROSITE" id="PS50144"/>
    </source>
</evidence>
<gene>
    <name evidence="12" type="primary">105314789</name>
</gene>
<dbReference type="PROSITE" id="PS50089">
    <property type="entry name" value="ZF_RING_2"/>
    <property type="match status" value="1"/>
</dbReference>
<dbReference type="InterPro" id="IPR002083">
    <property type="entry name" value="MATH/TRAF_dom"/>
</dbReference>
<evidence type="ECO:0000313" key="13">
    <source>
        <dbReference type="Proteomes" id="UP000007879"/>
    </source>
</evidence>
<feature type="domain" description="TRAF-type" evidence="11">
    <location>
        <begin position="108"/>
        <end position="156"/>
    </location>
</feature>
<dbReference type="InterPro" id="IPR001841">
    <property type="entry name" value="Znf_RING"/>
</dbReference>
<dbReference type="InterPro" id="IPR013083">
    <property type="entry name" value="Znf_RING/FYVE/PHD"/>
</dbReference>
<feature type="domain" description="MATH" evidence="10">
    <location>
        <begin position="268"/>
        <end position="416"/>
    </location>
</feature>
<keyword evidence="8" id="KW-0175">Coiled coil</keyword>
<dbReference type="InterPro" id="IPR001293">
    <property type="entry name" value="Znf_TRAF"/>
</dbReference>
<evidence type="ECO:0000313" key="12">
    <source>
        <dbReference type="EnsemblMetazoa" id="Aqu2.1.14594_001"/>
    </source>
</evidence>
<dbReference type="InterPro" id="IPR049342">
    <property type="entry name" value="TRAF1-6_MATH_dom"/>
</dbReference>
<dbReference type="GO" id="GO:0005737">
    <property type="term" value="C:cytoplasm"/>
    <property type="evidence" value="ECO:0007669"/>
    <property type="project" value="UniProtKB-SubCell"/>
</dbReference>
<feature type="domain" description="RING-type" evidence="9">
    <location>
        <begin position="25"/>
        <end position="64"/>
    </location>
</feature>
<reference evidence="12" key="2">
    <citation type="submission" date="2017-05" db="UniProtKB">
        <authorList>
            <consortium name="EnsemblMetazoa"/>
        </authorList>
    </citation>
    <scope>IDENTIFICATION</scope>
</reference>
<comment type="subcellular location">
    <subcellularLocation>
        <location evidence="1">Cytoplasm</location>
    </subcellularLocation>
</comment>
<protein>
    <recommendedName>
        <fullName evidence="14">TNF receptor-associated factor</fullName>
    </recommendedName>
</protein>
<dbReference type="GO" id="GO:0043122">
    <property type="term" value="P:regulation of canonical NF-kappaB signal transduction"/>
    <property type="evidence" value="ECO:0007669"/>
    <property type="project" value="TreeGrafter"/>
</dbReference>
<keyword evidence="4" id="KW-0677">Repeat</keyword>
<keyword evidence="5 7" id="KW-0863">Zinc-finger</keyword>
<evidence type="ECO:0000256" key="6">
    <source>
        <dbReference type="ARBA" id="ARBA00022833"/>
    </source>
</evidence>
<dbReference type="PROSITE" id="PS00518">
    <property type="entry name" value="ZF_RING_1"/>
    <property type="match status" value="1"/>
</dbReference>
<dbReference type="InterPro" id="IPR017907">
    <property type="entry name" value="Znf_RING_CS"/>
</dbReference>
<dbReference type="SUPFAM" id="SSF49599">
    <property type="entry name" value="TRAF domain-like"/>
    <property type="match status" value="3"/>
</dbReference>
<dbReference type="EnsemblMetazoa" id="XM_011409160.2">
    <property type="protein sequence ID" value="XP_011407462.1"/>
    <property type="gene ID" value="LOC105314789"/>
</dbReference>
<name>A0A1X7TIG6_AMPQE</name>
<dbReference type="KEGG" id="aqu:105314789"/>
<reference evidence="13" key="1">
    <citation type="journal article" date="2010" name="Nature">
        <title>The Amphimedon queenslandica genome and the evolution of animal complexity.</title>
        <authorList>
            <person name="Srivastava M."/>
            <person name="Simakov O."/>
            <person name="Chapman J."/>
            <person name="Fahey B."/>
            <person name="Gauthier M.E."/>
            <person name="Mitros T."/>
            <person name="Richards G.S."/>
            <person name="Conaco C."/>
            <person name="Dacre M."/>
            <person name="Hellsten U."/>
            <person name="Larroux C."/>
            <person name="Putnam N.H."/>
            <person name="Stanke M."/>
            <person name="Adamska M."/>
            <person name="Darling A."/>
            <person name="Degnan S.M."/>
            <person name="Oakley T.H."/>
            <person name="Plachetzki D.C."/>
            <person name="Zhai Y."/>
            <person name="Adamski M."/>
            <person name="Calcino A."/>
            <person name="Cummins S.F."/>
            <person name="Goodstein D.M."/>
            <person name="Harris C."/>
            <person name="Jackson D.J."/>
            <person name="Leys S.P."/>
            <person name="Shu S."/>
            <person name="Woodcroft B.J."/>
            <person name="Vervoort M."/>
            <person name="Kosik K.S."/>
            <person name="Manning G."/>
            <person name="Degnan B.M."/>
            <person name="Rokhsar D.S."/>
        </authorList>
    </citation>
    <scope>NUCLEOTIDE SEQUENCE [LARGE SCALE GENOMIC DNA]</scope>
</reference>
<dbReference type="PROSITE" id="PS50145">
    <property type="entry name" value="ZF_TRAF"/>
    <property type="match status" value="2"/>
</dbReference>
<evidence type="ECO:0000256" key="4">
    <source>
        <dbReference type="ARBA" id="ARBA00022737"/>
    </source>
</evidence>
<evidence type="ECO:0008006" key="14">
    <source>
        <dbReference type="Google" id="ProtNLM"/>
    </source>
</evidence>
<dbReference type="Pfam" id="PF00097">
    <property type="entry name" value="zf-C3HC4"/>
    <property type="match status" value="1"/>
</dbReference>
<sequence length="419" mass="47010">MASDEEDNVDEDSLFLEEPPEDLRCPICLHIMRDPFQTSCGHRFCLECIKAVKATSNPVCPIDRIPVDAGGGVFQDNAARMQIRRLKISCPHKSKGCRWTGDLADKLSHLKLCPHSIRECPYCATPTQVSLMTNHLEVCPHRPVTCQYCNSTCSCDKLDEHYKECPRKPVPCPNGCPQTSIPRNDVKTHCELDCPRQPVACPLERFSCKGGVPREELSNHIKTCALERISKLSLLVLEQSDEIKELREKVKEQGEAIASLQSTSYPSSPQFTWRIEGIRDKIISSSSSPNSSHILPTYSPPFFTGEGGYKLSLCIYPAGDNNQGFLSLYLVVMRGPFDDILPWPFQMRVCLFLVNTRGGHNIMKDIRPDPRLHYFKKPTEPRNVGFGYPKFIPTSSLLGSDSDFVSNGAMFIRVITATQ</sequence>
<dbReference type="GO" id="GO:0042981">
    <property type="term" value="P:regulation of apoptotic process"/>
    <property type="evidence" value="ECO:0007669"/>
    <property type="project" value="InterPro"/>
</dbReference>
<dbReference type="PANTHER" id="PTHR10131">
    <property type="entry name" value="TNF RECEPTOR ASSOCIATED FACTOR"/>
    <property type="match status" value="1"/>
</dbReference>
<keyword evidence="3 7" id="KW-0479">Metal-binding</keyword>
<dbReference type="InterPro" id="IPR012227">
    <property type="entry name" value="TNF_rcpt-assoc_TRAF_met"/>
</dbReference>
<evidence type="ECO:0000256" key="1">
    <source>
        <dbReference type="ARBA" id="ARBA00004496"/>
    </source>
</evidence>
<dbReference type="Pfam" id="PF02176">
    <property type="entry name" value="zf-TRAF"/>
    <property type="match status" value="1"/>
</dbReference>
<dbReference type="eggNOG" id="KOG0297">
    <property type="taxonomic scope" value="Eukaryota"/>
</dbReference>
<dbReference type="SMART" id="SM00184">
    <property type="entry name" value="RING"/>
    <property type="match status" value="1"/>
</dbReference>
<evidence type="ECO:0000259" key="11">
    <source>
        <dbReference type="PROSITE" id="PS50145"/>
    </source>
</evidence>
<evidence type="ECO:0000259" key="9">
    <source>
        <dbReference type="PROSITE" id="PS50089"/>
    </source>
</evidence>
<dbReference type="PANTHER" id="PTHR10131:SF94">
    <property type="entry name" value="TNF RECEPTOR-ASSOCIATED FACTOR 4"/>
    <property type="match status" value="1"/>
</dbReference>
<dbReference type="SUPFAM" id="SSF57850">
    <property type="entry name" value="RING/U-box"/>
    <property type="match status" value="1"/>
</dbReference>
<dbReference type="InParanoid" id="A0A1X7TIG6"/>